<feature type="transmembrane region" description="Helical" evidence="1">
    <location>
        <begin position="719"/>
        <end position="737"/>
    </location>
</feature>
<feature type="transmembrane region" description="Helical" evidence="1">
    <location>
        <begin position="655"/>
        <end position="684"/>
    </location>
</feature>
<evidence type="ECO:0000313" key="5">
    <source>
        <dbReference type="Proteomes" id="UP000663825"/>
    </source>
</evidence>
<evidence type="ECO:0000256" key="1">
    <source>
        <dbReference type="SAM" id="Phobius"/>
    </source>
</evidence>
<keyword evidence="1" id="KW-0472">Membrane</keyword>
<dbReference type="PANTHER" id="PTHR37686:SF1">
    <property type="entry name" value="LD36006P"/>
    <property type="match status" value="1"/>
</dbReference>
<feature type="transmembrane region" description="Helical" evidence="1">
    <location>
        <begin position="743"/>
        <end position="761"/>
    </location>
</feature>
<keyword evidence="1" id="KW-1133">Transmembrane helix</keyword>
<dbReference type="InterPro" id="IPR057435">
    <property type="entry name" value="Lips"/>
</dbReference>
<dbReference type="Pfam" id="PF25228">
    <property type="entry name" value="Lips"/>
    <property type="match status" value="1"/>
</dbReference>
<dbReference type="OrthoDB" id="10003277at2759"/>
<organism evidence="2 5">
    <name type="scientific">Rotaria socialis</name>
    <dbReference type="NCBI Taxonomy" id="392032"/>
    <lineage>
        <taxon>Eukaryota</taxon>
        <taxon>Metazoa</taxon>
        <taxon>Spiralia</taxon>
        <taxon>Gnathifera</taxon>
        <taxon>Rotifera</taxon>
        <taxon>Eurotatoria</taxon>
        <taxon>Bdelloidea</taxon>
        <taxon>Philodinida</taxon>
        <taxon>Philodinidae</taxon>
        <taxon>Rotaria</taxon>
    </lineage>
</organism>
<name>A0A818BMG7_9BILA</name>
<proteinExistence type="predicted"/>
<dbReference type="Proteomes" id="UP000663825">
    <property type="component" value="Unassembled WGS sequence"/>
</dbReference>
<feature type="transmembrane region" description="Helical" evidence="1">
    <location>
        <begin position="690"/>
        <end position="707"/>
    </location>
</feature>
<accession>A0A818BMG7</accession>
<dbReference type="PANTHER" id="PTHR37686">
    <property type="entry name" value="LD36006P"/>
    <property type="match status" value="1"/>
</dbReference>
<gene>
    <name evidence="4" type="ORF">HFQ381_LOCUS12992</name>
    <name evidence="3" type="ORF">LUA448_LOCUS26771</name>
    <name evidence="2" type="ORF">TIS948_LOCUS29397</name>
</gene>
<dbReference type="EMBL" id="CAJNYD010003599">
    <property type="protein sequence ID" value="CAF3527220.1"/>
    <property type="molecule type" value="Genomic_DNA"/>
</dbReference>
<protein>
    <submittedName>
        <fullName evidence="2">Uncharacterized protein</fullName>
    </submittedName>
</protein>
<sequence length="1188" mass="137562">MANQNDHVSIHMPKYETTPIHFVTPAYNVSVDIAEIQNYIREKAEKNLKQCESFEVSLPPSITGITGESTKIKFSSLFQTPTLNELETLSTNADGSSKKLNDEQLKAVLQAGEFEVHSIHFPGQNHRWKLSKLLQSGVQPANDTLFKELSWAVYMLIIFARDRVLSNCFSFKAALRSWKQGFVSLIDALIGLPAVESAGIDLRVENERNKFLVIELCPNESEKEMHEAFCAQIPILLEMMIENEKYTQRQAKNIPPRMLPYPHHFVTPNNIEIDLRLHNKNLQTKLKSIISSVLSNNTPRSWFIAAKRRLINQYRNEQSELGLSKEEVAKRVQTQLNVEYTERAFETIENSREIENLSPGLGRLLVAQARAILVMKSVVQNLTEDLEKHLTMIREKLVKEHPIKSKINRWIETKLFEERINYIHQHEWDAHQLSIDQCKTLGNQQAAYFIQRDLAFRQDHESTLRLNLKSPVTPQRTIDCSRAIWFRKNWIIERTYPLPTERIPTLFAKYTYSNEEEERRQRLISSEPEAQYSVRRKITYSTTTRYPFWRWKLFALRTYCWLSNAIYGFCLVVPFGSPVSFRALLSPKPFQPNYELNKNDLKLHESSSSKTQTFISRLVALWGNVRHSRQKFEQTPDRGFLGKNMQRLFNRFWNYIIKGALGTVAVCTVYPLACSIIPTFSFILGVLSPIWMPILTLLFHILQILIYDASSAGEYGRKIFCLINIVITDFILCGIAQPILVLIALIASPIISVLIAIYALLHRCTRGAYDKIVHKLIVKRFARIPAHDGFLARRVAGPGLAAEYFYQVASPEVLAALESLIEQNELKTYRSYVEQILMKPIDEYRQFFNSAFEPFSAQIQIKNSESTYGRMNDVVNEHIRSLRTTIEKRNNLLQLSRSAQHDRIRLTETDLTAVLIEGTQLVEKWYPKRILPYLSKNDLEKFWNDQDLEQNDWFGLTSKLLQELFCRDFLTPLEQTDVFYSLKVDHLTLSKYAHMIHSADVHDDLDVVTSVYLPESSYSIQYPSFNQDILDPNARILQISTDYSHKRYIKSHGRVYRFFNRKANYTKISKNLSQFVDYTSITCRFSIPIEIPEVAYISVIIFNRYTNNSTTITSTKNITLQDICQLIEFNKKFYDQPMLPSNLPMASSLTTNNNNTTNDDLLMINNAPNNNDDDLLDNNIAVLDEKFL</sequence>
<dbReference type="AlphaFoldDB" id="A0A818BMG7"/>
<dbReference type="EMBL" id="CAJNXB010005337">
    <property type="protein sequence ID" value="CAF3420212.1"/>
    <property type="molecule type" value="Genomic_DNA"/>
</dbReference>
<evidence type="ECO:0000313" key="3">
    <source>
        <dbReference type="EMBL" id="CAF3527220.1"/>
    </source>
</evidence>
<dbReference type="Proteomes" id="UP000663833">
    <property type="component" value="Unassembled WGS sequence"/>
</dbReference>
<comment type="caution">
    <text evidence="2">The sequence shown here is derived from an EMBL/GenBank/DDBJ whole genome shotgun (WGS) entry which is preliminary data.</text>
</comment>
<evidence type="ECO:0000313" key="2">
    <source>
        <dbReference type="EMBL" id="CAF3420212.1"/>
    </source>
</evidence>
<evidence type="ECO:0000313" key="4">
    <source>
        <dbReference type="EMBL" id="CAF4292194.1"/>
    </source>
</evidence>
<reference evidence="2" key="1">
    <citation type="submission" date="2021-02" db="EMBL/GenBank/DDBJ databases">
        <authorList>
            <person name="Nowell W R."/>
        </authorList>
    </citation>
    <scope>NUCLEOTIDE SEQUENCE</scope>
</reference>
<dbReference type="EMBL" id="CAJOBO010000802">
    <property type="protein sequence ID" value="CAF4292194.1"/>
    <property type="molecule type" value="Genomic_DNA"/>
</dbReference>
<dbReference type="Proteomes" id="UP000663851">
    <property type="component" value="Unassembled WGS sequence"/>
</dbReference>
<keyword evidence="1" id="KW-0812">Transmembrane</keyword>